<dbReference type="RefSeq" id="WP_386826078.1">
    <property type="nucleotide sequence ID" value="NZ_JBHTIF010000005.1"/>
</dbReference>
<gene>
    <name evidence="1" type="ORF">ACFQ0E_17645</name>
</gene>
<dbReference type="Pfam" id="PF14106">
    <property type="entry name" value="DUF4279"/>
    <property type="match status" value="1"/>
</dbReference>
<keyword evidence="2" id="KW-1185">Reference proteome</keyword>
<reference evidence="2" key="1">
    <citation type="journal article" date="2019" name="Int. J. Syst. Evol. Microbiol.">
        <title>The Global Catalogue of Microorganisms (GCM) 10K type strain sequencing project: providing services to taxonomists for standard genome sequencing and annotation.</title>
        <authorList>
            <consortium name="The Broad Institute Genomics Platform"/>
            <consortium name="The Broad Institute Genome Sequencing Center for Infectious Disease"/>
            <person name="Wu L."/>
            <person name="Ma J."/>
        </authorList>
    </citation>
    <scope>NUCLEOTIDE SEQUENCE [LARGE SCALE GENOMIC DNA]</scope>
    <source>
        <strain evidence="2">CCUG 55585</strain>
    </source>
</reference>
<accession>A0ABW2YG66</accession>
<dbReference type="InterPro" id="IPR025459">
    <property type="entry name" value="DUF4279"/>
</dbReference>
<comment type="caution">
    <text evidence="1">The sequence shown here is derived from an EMBL/GenBank/DDBJ whole genome shotgun (WGS) entry which is preliminary data.</text>
</comment>
<dbReference type="Proteomes" id="UP001597110">
    <property type="component" value="Unassembled WGS sequence"/>
</dbReference>
<organism evidence="1 2">
    <name type="scientific">Lysobacter brunescens</name>
    <dbReference type="NCBI Taxonomy" id="262323"/>
    <lineage>
        <taxon>Bacteria</taxon>
        <taxon>Pseudomonadati</taxon>
        <taxon>Pseudomonadota</taxon>
        <taxon>Gammaproteobacteria</taxon>
        <taxon>Lysobacterales</taxon>
        <taxon>Lysobacteraceae</taxon>
        <taxon>Lysobacter</taxon>
    </lineage>
</organism>
<name>A0ABW2YG66_9GAMM</name>
<dbReference type="EMBL" id="JBHTIF010000005">
    <property type="protein sequence ID" value="MFD0727421.1"/>
    <property type="molecule type" value="Genomic_DNA"/>
</dbReference>
<evidence type="ECO:0000313" key="2">
    <source>
        <dbReference type="Proteomes" id="UP001597110"/>
    </source>
</evidence>
<sequence>MNRGEVYFLLSTPEDFDPDIITAQLGIEPTGIVRRAEPRPRMNAWRLSSGTVQDDPDNNTFVDIYPMARSVIDRLAPRADTINVLMNQYGLAARLQVVLYISWDGDDIRSAPPIGFDEATVAFLAKVGAYIDVDSYKAQVGA</sequence>
<protein>
    <submittedName>
        <fullName evidence="1">DUF4279 domain-containing protein</fullName>
    </submittedName>
</protein>
<evidence type="ECO:0000313" key="1">
    <source>
        <dbReference type="EMBL" id="MFD0727421.1"/>
    </source>
</evidence>
<proteinExistence type="predicted"/>